<sequence>MTVDMAEHARGTGRLRVLNTRHVLGAMRRAQEPVRISELAQMTSLTRPTVSHIVAALENRGWVHRLEPAGNTGRPAVRYSVALDRFAAVGADAGAHRAVVEVATLDGARRARREHRRPIQLGEDMLAVLSSMMGEALAEAGMSQADVLAATVASPGIVAETSGGIELRTGLGAWTAADVVAALQPLVTGRVTVENDANLAAHAMRTMPDMPEDFIGLQWGQRLGAGLVLDGQVFRGRRGGAGELGALLVEDPATGATRVLEEVVRSDRLPLHGDLPDLSTEALINRADTGDLVAQRALARGIDPLAAAVAPLCVGLDLRTVAISGGIARSGPALVTAFHDRLAAHGATDIDCRLSSFREDTVLRGAVSTAVDSGWATLMEACGAGSPEQSRKT</sequence>
<comment type="similarity">
    <text evidence="1">Belongs to the ROK (NagC/XylR) family.</text>
</comment>
<protein>
    <submittedName>
        <fullName evidence="3">ROK family transcriptional regulator</fullName>
    </submittedName>
</protein>
<dbReference type="Gene3D" id="1.10.10.10">
    <property type="entry name" value="Winged helix-like DNA-binding domain superfamily/Winged helix DNA-binding domain"/>
    <property type="match status" value="1"/>
</dbReference>
<evidence type="ECO:0000313" key="3">
    <source>
        <dbReference type="EMBL" id="QOR70687.1"/>
    </source>
</evidence>
<dbReference type="InterPro" id="IPR036390">
    <property type="entry name" value="WH_DNA-bd_sf"/>
</dbReference>
<dbReference type="SUPFAM" id="SSF46785">
    <property type="entry name" value="Winged helix' DNA-binding domain"/>
    <property type="match status" value="1"/>
</dbReference>
<evidence type="ECO:0000313" key="4">
    <source>
        <dbReference type="Proteomes" id="UP000593758"/>
    </source>
</evidence>
<dbReference type="Pfam" id="PF09339">
    <property type="entry name" value="HTH_IclR"/>
    <property type="match status" value="1"/>
</dbReference>
<dbReference type="PANTHER" id="PTHR18964">
    <property type="entry name" value="ROK (REPRESSOR, ORF, KINASE) FAMILY"/>
    <property type="match status" value="1"/>
</dbReference>
<dbReference type="Gene3D" id="3.30.420.40">
    <property type="match status" value="2"/>
</dbReference>
<gene>
    <name evidence="3" type="ORF">IM660_19300</name>
</gene>
<evidence type="ECO:0000256" key="1">
    <source>
        <dbReference type="ARBA" id="ARBA00006479"/>
    </source>
</evidence>
<proteinExistence type="inferred from homology"/>
<dbReference type="EMBL" id="CP063169">
    <property type="protein sequence ID" value="QOR70687.1"/>
    <property type="molecule type" value="Genomic_DNA"/>
</dbReference>
<dbReference type="GO" id="GO:0006355">
    <property type="term" value="P:regulation of DNA-templated transcription"/>
    <property type="evidence" value="ECO:0007669"/>
    <property type="project" value="InterPro"/>
</dbReference>
<dbReference type="InterPro" id="IPR043129">
    <property type="entry name" value="ATPase_NBD"/>
</dbReference>
<dbReference type="InterPro" id="IPR036388">
    <property type="entry name" value="WH-like_DNA-bd_sf"/>
</dbReference>
<dbReference type="SUPFAM" id="SSF53067">
    <property type="entry name" value="Actin-like ATPase domain"/>
    <property type="match status" value="1"/>
</dbReference>
<dbReference type="Pfam" id="PF00480">
    <property type="entry name" value="ROK"/>
    <property type="match status" value="1"/>
</dbReference>
<keyword evidence="4" id="KW-1185">Reference proteome</keyword>
<evidence type="ECO:0000259" key="2">
    <source>
        <dbReference type="Pfam" id="PF09339"/>
    </source>
</evidence>
<accession>A0A7M1SUF6</accession>
<feature type="domain" description="HTH iclR-type" evidence="2">
    <location>
        <begin position="22"/>
        <end position="65"/>
    </location>
</feature>
<organism evidence="3 4">
    <name type="scientific">Ruania alkalisoli</name>
    <dbReference type="NCBI Taxonomy" id="2779775"/>
    <lineage>
        <taxon>Bacteria</taxon>
        <taxon>Bacillati</taxon>
        <taxon>Actinomycetota</taxon>
        <taxon>Actinomycetes</taxon>
        <taxon>Micrococcales</taxon>
        <taxon>Ruaniaceae</taxon>
        <taxon>Ruania</taxon>
    </lineage>
</organism>
<dbReference type="GO" id="GO:0003677">
    <property type="term" value="F:DNA binding"/>
    <property type="evidence" value="ECO:0007669"/>
    <property type="project" value="InterPro"/>
</dbReference>
<dbReference type="KEGG" id="halt:IM660_19300"/>
<dbReference type="InterPro" id="IPR000600">
    <property type="entry name" value="ROK"/>
</dbReference>
<dbReference type="PANTHER" id="PTHR18964:SF149">
    <property type="entry name" value="BIFUNCTIONAL UDP-N-ACETYLGLUCOSAMINE 2-EPIMERASE_N-ACETYLMANNOSAMINE KINASE"/>
    <property type="match status" value="1"/>
</dbReference>
<name>A0A7M1SUF6_9MICO</name>
<reference evidence="3 4" key="1">
    <citation type="submission" date="2020-10" db="EMBL/GenBank/DDBJ databases">
        <title>Haloactinobacterium sp. RN3S43, a bacterium isolated from saline soil.</title>
        <authorList>
            <person name="Sun J.-Q."/>
        </authorList>
    </citation>
    <scope>NUCLEOTIDE SEQUENCE [LARGE SCALE GENOMIC DNA]</scope>
    <source>
        <strain evidence="3 4">RN3S43</strain>
    </source>
</reference>
<dbReference type="AlphaFoldDB" id="A0A7M1SUF6"/>
<dbReference type="Proteomes" id="UP000593758">
    <property type="component" value="Chromosome"/>
</dbReference>
<dbReference type="InterPro" id="IPR005471">
    <property type="entry name" value="Tscrpt_reg_IclR_N"/>
</dbReference>
<dbReference type="RefSeq" id="WP_193497362.1">
    <property type="nucleotide sequence ID" value="NZ_CP063169.1"/>
</dbReference>